<keyword evidence="1" id="KW-0732">Signal</keyword>
<keyword evidence="3" id="KW-1185">Reference proteome</keyword>
<dbReference type="Gene3D" id="2.60.40.10">
    <property type="entry name" value="Immunoglobulins"/>
    <property type="match status" value="1"/>
</dbReference>
<reference evidence="3" key="1">
    <citation type="journal article" date="2019" name="Int. J. Syst. Evol. Microbiol.">
        <title>The Global Catalogue of Microorganisms (GCM) 10K type strain sequencing project: providing services to taxonomists for standard genome sequencing and annotation.</title>
        <authorList>
            <consortium name="The Broad Institute Genomics Platform"/>
            <consortium name="The Broad Institute Genome Sequencing Center for Infectious Disease"/>
            <person name="Wu L."/>
            <person name="Ma J."/>
        </authorList>
    </citation>
    <scope>NUCLEOTIDE SEQUENCE [LARGE SCALE GENOMIC DNA]</scope>
    <source>
        <strain evidence="3">CCUG 50213</strain>
    </source>
</reference>
<evidence type="ECO:0008006" key="4">
    <source>
        <dbReference type="Google" id="ProtNLM"/>
    </source>
</evidence>
<accession>A0ABW3TNJ7</accession>
<name>A0ABW3TNJ7_9MICO</name>
<comment type="caution">
    <text evidence="2">The sequence shown here is derived from an EMBL/GenBank/DDBJ whole genome shotgun (WGS) entry which is preliminary data.</text>
</comment>
<organism evidence="2 3">
    <name type="scientific">Leucobacter albus</name>
    <dbReference type="NCBI Taxonomy" id="272210"/>
    <lineage>
        <taxon>Bacteria</taxon>
        <taxon>Bacillati</taxon>
        <taxon>Actinomycetota</taxon>
        <taxon>Actinomycetes</taxon>
        <taxon>Micrococcales</taxon>
        <taxon>Microbacteriaceae</taxon>
        <taxon>Leucobacter</taxon>
    </lineage>
</organism>
<proteinExistence type="predicted"/>
<gene>
    <name evidence="2" type="ORF">ACFQ3U_07705</name>
</gene>
<evidence type="ECO:0000313" key="2">
    <source>
        <dbReference type="EMBL" id="MFD1201774.1"/>
    </source>
</evidence>
<evidence type="ECO:0000313" key="3">
    <source>
        <dbReference type="Proteomes" id="UP001597181"/>
    </source>
</evidence>
<evidence type="ECO:0000256" key="1">
    <source>
        <dbReference type="SAM" id="SignalP"/>
    </source>
</evidence>
<dbReference type="Proteomes" id="UP001597181">
    <property type="component" value="Unassembled WGS sequence"/>
</dbReference>
<dbReference type="InterPro" id="IPR013783">
    <property type="entry name" value="Ig-like_fold"/>
</dbReference>
<dbReference type="RefSeq" id="WP_343957582.1">
    <property type="nucleotide sequence ID" value="NZ_BAAAKZ010000002.1"/>
</dbReference>
<feature type="chain" id="PRO_5046125873" description="Bacterial Ig domain-containing protein" evidence="1">
    <location>
        <begin position="27"/>
        <end position="388"/>
    </location>
</feature>
<dbReference type="EMBL" id="JBHTLY010000002">
    <property type="protein sequence ID" value="MFD1201774.1"/>
    <property type="molecule type" value="Genomic_DNA"/>
</dbReference>
<feature type="signal peptide" evidence="1">
    <location>
        <begin position="1"/>
        <end position="26"/>
    </location>
</feature>
<sequence length="388" mass="38958">MFNKALTTLCVAGVALTGLVAGGATAASAEERVGAERVQGPLVTKTSATRPYETSWAVEFGSLGSRRLTPETAVANAQVFELPAPGTQGPIITQDDLCLVKGPANPAHPYLNSVAAVRCTGGVEQDWVFGLDGSLRLQGLALSDGQASTEWSAGYIGNSSAVGSGNMDLVDLSLLAPVVSLAPLEATVESVNHKGKTAVLSGTGEPGAVVTAHGPSGSVETTVGADGRWALTAAGLNVGDNALRVVQLVDGKAAGEVDLTATVVKQLAEFTAQVDSVDQEAKSAAVSGKGEPGATITLTTPTGPVEFAVEASGTWSGVITGLAPGENAIAATQTVDGETSAEITLTIIIDELATPIVDPLMAGGVGLLIVALGAAAQARRKQTTLELA</sequence>
<protein>
    <recommendedName>
        <fullName evidence="4">Bacterial Ig domain-containing protein</fullName>
    </recommendedName>
</protein>